<evidence type="ECO:0000256" key="6">
    <source>
        <dbReference type="ARBA" id="ARBA00041961"/>
    </source>
</evidence>
<feature type="region of interest" description="Disordered" evidence="7">
    <location>
        <begin position="90"/>
        <end position="211"/>
    </location>
</feature>
<dbReference type="InterPro" id="IPR000467">
    <property type="entry name" value="G_patch_dom"/>
</dbReference>
<feature type="compositionally biased region" description="Basic and acidic residues" evidence="7">
    <location>
        <begin position="168"/>
        <end position="185"/>
    </location>
</feature>
<feature type="compositionally biased region" description="Basic and acidic residues" evidence="7">
    <location>
        <begin position="492"/>
        <end position="508"/>
    </location>
</feature>
<evidence type="ECO:0000313" key="9">
    <source>
        <dbReference type="EMBL" id="PSS22694.1"/>
    </source>
</evidence>
<feature type="compositionally biased region" description="Low complexity" evidence="7">
    <location>
        <begin position="291"/>
        <end position="308"/>
    </location>
</feature>
<feature type="compositionally biased region" description="Basic residues" evidence="7">
    <location>
        <begin position="530"/>
        <end position="545"/>
    </location>
</feature>
<keyword evidence="4" id="KW-0539">Nucleus</keyword>
<keyword evidence="10" id="KW-1185">Reference proteome</keyword>
<evidence type="ECO:0000256" key="5">
    <source>
        <dbReference type="ARBA" id="ARBA00038007"/>
    </source>
</evidence>
<dbReference type="SMART" id="SM00443">
    <property type="entry name" value="G_patch"/>
    <property type="match status" value="1"/>
</dbReference>
<evidence type="ECO:0000256" key="4">
    <source>
        <dbReference type="ARBA" id="ARBA00023242"/>
    </source>
</evidence>
<dbReference type="OrthoDB" id="29523at2759"/>
<dbReference type="Proteomes" id="UP000186601">
    <property type="component" value="Unassembled WGS sequence"/>
</dbReference>
<feature type="compositionally biased region" description="Basic residues" evidence="7">
    <location>
        <begin position="435"/>
        <end position="446"/>
    </location>
</feature>
<comment type="caution">
    <text evidence="9">The sequence shown here is derived from an EMBL/GenBank/DDBJ whole genome shotgun (WGS) entry which is preliminary data.</text>
</comment>
<reference evidence="9 10" key="1">
    <citation type="submission" date="2018-02" db="EMBL/GenBank/DDBJ databases">
        <title>Genome sequence of the basidiomycete white-rot fungus Phlebia centrifuga.</title>
        <authorList>
            <person name="Granchi Z."/>
            <person name="Peng M."/>
            <person name="de Vries R.P."/>
            <person name="Hilden K."/>
            <person name="Makela M.R."/>
            <person name="Grigoriev I."/>
            <person name="Riley R."/>
        </authorList>
    </citation>
    <scope>NUCLEOTIDE SEQUENCE [LARGE SCALE GENOMIC DNA]</scope>
    <source>
        <strain evidence="9 10">FBCC195</strain>
    </source>
</reference>
<feature type="compositionally biased region" description="Gly residues" evidence="7">
    <location>
        <begin position="326"/>
        <end position="337"/>
    </location>
</feature>
<feature type="region of interest" description="Disordered" evidence="7">
    <location>
        <begin position="289"/>
        <end position="545"/>
    </location>
</feature>
<evidence type="ECO:0000259" key="8">
    <source>
        <dbReference type="PROSITE" id="PS50174"/>
    </source>
</evidence>
<dbReference type="Pfam" id="PF01585">
    <property type="entry name" value="G-patch"/>
    <property type="match status" value="1"/>
</dbReference>
<feature type="compositionally biased region" description="Low complexity" evidence="7">
    <location>
        <begin position="360"/>
        <end position="385"/>
    </location>
</feature>
<evidence type="ECO:0000256" key="2">
    <source>
        <dbReference type="ARBA" id="ARBA00022517"/>
    </source>
</evidence>
<proteinExistence type="inferred from homology"/>
<name>A0A2R6R7E3_9APHY</name>
<accession>A0A2R6R7E3</accession>
<dbReference type="EMBL" id="MLYV02000267">
    <property type="protein sequence ID" value="PSS22694.1"/>
    <property type="molecule type" value="Genomic_DNA"/>
</dbReference>
<feature type="domain" description="G-patch" evidence="8">
    <location>
        <begin position="25"/>
        <end position="71"/>
    </location>
</feature>
<dbReference type="PROSITE" id="PS50174">
    <property type="entry name" value="G_PATCH"/>
    <property type="match status" value="1"/>
</dbReference>
<evidence type="ECO:0000256" key="1">
    <source>
        <dbReference type="ARBA" id="ARBA00004604"/>
    </source>
</evidence>
<dbReference type="STRING" id="98765.A0A2R6R7E3"/>
<gene>
    <name evidence="9" type="ORF">PHLCEN_2v2991</name>
</gene>
<evidence type="ECO:0000256" key="7">
    <source>
        <dbReference type="SAM" id="MobiDB-lite"/>
    </source>
</evidence>
<feature type="compositionally biased region" description="Basic and acidic residues" evidence="7">
    <location>
        <begin position="459"/>
        <end position="469"/>
    </location>
</feature>
<dbReference type="PANTHER" id="PTHR23149">
    <property type="entry name" value="G PATCH DOMAIN CONTAINING PROTEIN"/>
    <property type="match status" value="1"/>
</dbReference>
<feature type="region of interest" description="Disordered" evidence="7">
    <location>
        <begin position="229"/>
        <end position="265"/>
    </location>
</feature>
<keyword evidence="3" id="KW-0698">rRNA processing</keyword>
<dbReference type="GO" id="GO:0005730">
    <property type="term" value="C:nucleolus"/>
    <property type="evidence" value="ECO:0007669"/>
    <property type="project" value="UniProtKB-SubCell"/>
</dbReference>
<dbReference type="PANTHER" id="PTHR23149:SF31">
    <property type="entry name" value="PROTEIN PXR1"/>
    <property type="match status" value="1"/>
</dbReference>
<evidence type="ECO:0000256" key="3">
    <source>
        <dbReference type="ARBA" id="ARBA00022552"/>
    </source>
</evidence>
<dbReference type="GO" id="GO:0006364">
    <property type="term" value="P:rRNA processing"/>
    <property type="evidence" value="ECO:0007669"/>
    <property type="project" value="UniProtKB-KW"/>
</dbReference>
<protein>
    <recommendedName>
        <fullName evidence="6">PinX1-related protein 1</fullName>
    </recommendedName>
</protein>
<organism evidence="9 10">
    <name type="scientific">Hermanssonia centrifuga</name>
    <dbReference type="NCBI Taxonomy" id="98765"/>
    <lineage>
        <taxon>Eukaryota</taxon>
        <taxon>Fungi</taxon>
        <taxon>Dikarya</taxon>
        <taxon>Basidiomycota</taxon>
        <taxon>Agaricomycotina</taxon>
        <taxon>Agaricomycetes</taxon>
        <taxon>Polyporales</taxon>
        <taxon>Meruliaceae</taxon>
        <taxon>Hermanssonia</taxon>
    </lineage>
</organism>
<dbReference type="AlphaFoldDB" id="A0A2R6R7E3"/>
<feature type="compositionally biased region" description="Acidic residues" evidence="7">
    <location>
        <begin position="309"/>
        <end position="318"/>
    </location>
</feature>
<feature type="compositionally biased region" description="Basic and acidic residues" evidence="7">
    <location>
        <begin position="122"/>
        <end position="142"/>
    </location>
</feature>
<comment type="subcellular location">
    <subcellularLocation>
        <location evidence="1">Nucleus</location>
        <location evidence="1">Nucleolus</location>
    </subcellularLocation>
</comment>
<feature type="compositionally biased region" description="Acidic residues" evidence="7">
    <location>
        <begin position="392"/>
        <end position="402"/>
    </location>
</feature>
<feature type="compositionally biased region" description="Polar residues" evidence="7">
    <location>
        <begin position="240"/>
        <end position="258"/>
    </location>
</feature>
<dbReference type="InterPro" id="IPR050656">
    <property type="entry name" value="PINX1"/>
</dbReference>
<keyword evidence="2" id="KW-0690">Ribosome biogenesis</keyword>
<sequence>MGLAGRKLKQRIGNDPRNLSWADDANKFGTAYLSKLGWSSGSGLGTNGDGMTSHIKVNQKLDMLGIGAAHQKDPNGIAWKQNKDFENLLKRLNAGGEGGGEEVPKVDGFAKAKDMTEEEGTEKELGEEVAKKRKRVEGEDNGKKKKSKATDESDEDATEKKKSKKKSKVSDGLKKSKKERNRDTSTDDDDAKVPSKGITPVSVTPTVPRPFRAHRARFLASKRLASTSSAAVDEILGISRSGTTTPYPSTSIPNTPLDDSSPDSLKLQELTTSSKSVMDYFKEKLLAKSNSASTSITAATTPASPSTPYDDDDDDDDYGDRPRSGLGIGAARGGLGAGSSKLRTEVTFSEEREESGRSGLGSRSRMSVMFTSATTPTSSFVSSVVEKVEVDSTAEAEEESTEDAERPKKSKKGKKDKKCEGQSEQVEEESDTMKKSKKHKSEKNRKAKEGDGDDVVAAVKEDLPSEHNDKKKGKKKGRGTEEIEVKYAISTDSRDVVKDAEDTGEKESKKRKSKRKAETEVALDSDAERKKKKKEKKSKRAQGDA</sequence>
<comment type="similarity">
    <text evidence="5">Belongs to the PINX1 family.</text>
</comment>
<evidence type="ECO:0000313" key="10">
    <source>
        <dbReference type="Proteomes" id="UP000186601"/>
    </source>
</evidence>
<feature type="compositionally biased region" description="Basic and acidic residues" evidence="7">
    <location>
        <begin position="102"/>
        <end position="115"/>
    </location>
</feature>
<dbReference type="GO" id="GO:0003676">
    <property type="term" value="F:nucleic acid binding"/>
    <property type="evidence" value="ECO:0007669"/>
    <property type="project" value="InterPro"/>
</dbReference>